<evidence type="ECO:0000259" key="5">
    <source>
        <dbReference type="PROSITE" id="PS50975"/>
    </source>
</evidence>
<proteinExistence type="predicted"/>
<dbReference type="AlphaFoldDB" id="A0A183TQ07"/>
<gene>
    <name evidence="7" type="ORF">SSLN_LOCUS18555</name>
</gene>
<dbReference type="Proteomes" id="UP000275846">
    <property type="component" value="Unassembled WGS sequence"/>
</dbReference>
<accession>A0A183TQ07</accession>
<dbReference type="PROSITE" id="PS50979">
    <property type="entry name" value="BC"/>
    <property type="match status" value="1"/>
</dbReference>
<dbReference type="GO" id="GO:0006633">
    <property type="term" value="P:fatty acid biosynthetic process"/>
    <property type="evidence" value="ECO:0007669"/>
    <property type="project" value="TreeGrafter"/>
</dbReference>
<feature type="domain" description="ATP-grasp" evidence="5">
    <location>
        <begin position="49"/>
        <end position="119"/>
    </location>
</feature>
<keyword evidence="8" id="KW-1185">Reference proteome</keyword>
<feature type="domain" description="Biotin carboxylation" evidence="6">
    <location>
        <begin position="1"/>
        <end position="272"/>
    </location>
</feature>
<reference evidence="9" key="1">
    <citation type="submission" date="2016-06" db="UniProtKB">
        <authorList>
            <consortium name="WormBaseParasite"/>
        </authorList>
    </citation>
    <scope>IDENTIFICATION</scope>
</reference>
<dbReference type="EMBL" id="UYSU01044710">
    <property type="protein sequence ID" value="VDM04941.1"/>
    <property type="molecule type" value="Genomic_DNA"/>
</dbReference>
<dbReference type="STRING" id="70667.A0A183TQ07"/>
<dbReference type="PANTHER" id="PTHR45728">
    <property type="entry name" value="ACETYL-COA CARBOXYLASE, ISOFORM A"/>
    <property type="match status" value="1"/>
</dbReference>
<dbReference type="InterPro" id="IPR011761">
    <property type="entry name" value="ATP-grasp"/>
</dbReference>
<dbReference type="OrthoDB" id="14612at2759"/>
<evidence type="ECO:0000313" key="9">
    <source>
        <dbReference type="WBParaSite" id="SSLN_0001925201-mRNA-1"/>
    </source>
</evidence>
<keyword evidence="1" id="KW-0436">Ligase</keyword>
<dbReference type="InterPro" id="IPR005482">
    <property type="entry name" value="Biotin_COase_C"/>
</dbReference>
<dbReference type="SUPFAM" id="SSF56059">
    <property type="entry name" value="Glutathione synthetase ATP-binding domain-like"/>
    <property type="match status" value="1"/>
</dbReference>
<dbReference type="GO" id="GO:0005524">
    <property type="term" value="F:ATP binding"/>
    <property type="evidence" value="ECO:0007669"/>
    <property type="project" value="UniProtKB-UniRule"/>
</dbReference>
<evidence type="ECO:0000256" key="4">
    <source>
        <dbReference type="PROSITE-ProRule" id="PRU00409"/>
    </source>
</evidence>
<dbReference type="GO" id="GO:0003989">
    <property type="term" value="F:acetyl-CoA carboxylase activity"/>
    <property type="evidence" value="ECO:0007669"/>
    <property type="project" value="InterPro"/>
</dbReference>
<sequence length="409" mass="46333">MKCIEHVRHLEVQLLADQYGEAISLFGRDCSVQRRHQKILEEAPVIVAPQEVFDAMERAAIKLAKLVGYTSAGTVEYLYNPETQEFFFLELNPRLQVEHPCTEVISGVNLPACQLQIAMGIPLVRIKDIRNLFGLGQSENYSVRLSDNLSLRKPPSSHVIAVRVTSEDPDEGFKPRSGDVFELNFKSSRSVWGYFSVGTVGGIHEFADSQFGHCFSAEASREQARENMVLALRELLIRGDFRTTVEYLIKILESDAYIYNEIDTEWLDRLIAQKDRPTKPDVCLGVMCTALHVAFRTLEQAYHNFEMLFERGQFFPTNQLSNVVDVTLISEGVKYVLQVVRTGKTSFHLITNGGLQAAEVHRMSGDGLLITHESSSYMTYCREDAQGYQTVIDNRTIVFSKEFDLSLLR</sequence>
<dbReference type="SUPFAM" id="SSF51246">
    <property type="entry name" value="Rudiment single hybrid motif"/>
    <property type="match status" value="1"/>
</dbReference>
<reference evidence="7 8" key="2">
    <citation type="submission" date="2018-11" db="EMBL/GenBank/DDBJ databases">
        <authorList>
            <consortium name="Pathogen Informatics"/>
        </authorList>
    </citation>
    <scope>NUCLEOTIDE SEQUENCE [LARGE SCALE GENOMIC DNA]</scope>
    <source>
        <strain evidence="7 8">NST_G2</strain>
    </source>
</reference>
<dbReference type="InterPro" id="IPR005479">
    <property type="entry name" value="CPAse_ATP-bd"/>
</dbReference>
<dbReference type="PANTHER" id="PTHR45728:SF3">
    <property type="entry name" value="ACETYL-COA CARBOXYLASE"/>
    <property type="match status" value="1"/>
</dbReference>
<dbReference type="InterPro" id="IPR011764">
    <property type="entry name" value="Biotin_carboxylation_dom"/>
</dbReference>
<dbReference type="PROSITE" id="PS50975">
    <property type="entry name" value="ATP_GRASP"/>
    <property type="match status" value="1"/>
</dbReference>
<keyword evidence="2 4" id="KW-0547">Nucleotide-binding</keyword>
<dbReference type="GO" id="GO:0005739">
    <property type="term" value="C:mitochondrion"/>
    <property type="evidence" value="ECO:0007669"/>
    <property type="project" value="TreeGrafter"/>
</dbReference>
<dbReference type="InterPro" id="IPR049074">
    <property type="entry name" value="ACCA_BT"/>
</dbReference>
<dbReference type="WBParaSite" id="SSLN_0001925201-mRNA-1">
    <property type="protein sequence ID" value="SSLN_0001925201-mRNA-1"/>
    <property type="gene ID" value="SSLN_0001925201"/>
</dbReference>
<protein>
    <submittedName>
        <fullName evidence="9">Acetyl-CoA carboxylase</fullName>
    </submittedName>
</protein>
<dbReference type="Pfam" id="PF02785">
    <property type="entry name" value="Biotin_carb_C"/>
    <property type="match status" value="1"/>
</dbReference>
<evidence type="ECO:0000256" key="1">
    <source>
        <dbReference type="ARBA" id="ARBA00022598"/>
    </source>
</evidence>
<dbReference type="Gene3D" id="3.30.470.20">
    <property type="entry name" value="ATP-grasp fold, B domain"/>
    <property type="match status" value="1"/>
</dbReference>
<evidence type="ECO:0000313" key="7">
    <source>
        <dbReference type="EMBL" id="VDM04941.1"/>
    </source>
</evidence>
<dbReference type="GO" id="GO:0046872">
    <property type="term" value="F:metal ion binding"/>
    <property type="evidence" value="ECO:0007669"/>
    <property type="project" value="InterPro"/>
</dbReference>
<dbReference type="Pfam" id="PF21385">
    <property type="entry name" value="ACCA_BT"/>
    <property type="match status" value="1"/>
</dbReference>
<dbReference type="SMART" id="SM00878">
    <property type="entry name" value="Biotin_carb_C"/>
    <property type="match status" value="1"/>
</dbReference>
<dbReference type="InterPro" id="IPR011054">
    <property type="entry name" value="Rudment_hybrid_motif"/>
</dbReference>
<dbReference type="PROSITE" id="PS00867">
    <property type="entry name" value="CPSASE_2"/>
    <property type="match status" value="1"/>
</dbReference>
<organism evidence="9">
    <name type="scientific">Schistocephalus solidus</name>
    <name type="common">Tapeworm</name>
    <dbReference type="NCBI Taxonomy" id="70667"/>
    <lineage>
        <taxon>Eukaryota</taxon>
        <taxon>Metazoa</taxon>
        <taxon>Spiralia</taxon>
        <taxon>Lophotrochozoa</taxon>
        <taxon>Platyhelminthes</taxon>
        <taxon>Cestoda</taxon>
        <taxon>Eucestoda</taxon>
        <taxon>Diphyllobothriidea</taxon>
        <taxon>Diphyllobothriidae</taxon>
        <taxon>Schistocephalus</taxon>
    </lineage>
</organism>
<keyword evidence="3 4" id="KW-0067">ATP-binding</keyword>
<dbReference type="Pfam" id="PF02786">
    <property type="entry name" value="CPSase_L_D2"/>
    <property type="match status" value="1"/>
</dbReference>
<name>A0A183TQ07_SCHSO</name>
<evidence type="ECO:0000259" key="6">
    <source>
        <dbReference type="PROSITE" id="PS50979"/>
    </source>
</evidence>
<dbReference type="InterPro" id="IPR049076">
    <property type="entry name" value="ACCA"/>
</dbReference>
<evidence type="ECO:0000256" key="2">
    <source>
        <dbReference type="ARBA" id="ARBA00022741"/>
    </source>
</evidence>
<evidence type="ECO:0000313" key="8">
    <source>
        <dbReference type="Proteomes" id="UP000275846"/>
    </source>
</evidence>
<evidence type="ECO:0000256" key="3">
    <source>
        <dbReference type="ARBA" id="ARBA00022840"/>
    </source>
</evidence>